<gene>
    <name evidence="3" type="ORF">AKJ08_0353</name>
</gene>
<accession>A0A0K1P972</accession>
<feature type="domain" description="UspA" evidence="2">
    <location>
        <begin position="143"/>
        <end position="282"/>
    </location>
</feature>
<dbReference type="PANTHER" id="PTHR46268:SF6">
    <property type="entry name" value="UNIVERSAL STRESS PROTEIN UP12"/>
    <property type="match status" value="1"/>
</dbReference>
<dbReference type="CDD" id="cd00293">
    <property type="entry name" value="USP-like"/>
    <property type="match status" value="2"/>
</dbReference>
<dbReference type="AlphaFoldDB" id="A0A0K1P972"/>
<keyword evidence="4" id="KW-1185">Reference proteome</keyword>
<dbReference type="KEGG" id="vin:AKJ08_0353"/>
<dbReference type="Proteomes" id="UP000055590">
    <property type="component" value="Chromosome"/>
</dbReference>
<dbReference type="InterPro" id="IPR006016">
    <property type="entry name" value="UspA"/>
</dbReference>
<dbReference type="PANTHER" id="PTHR46268">
    <property type="entry name" value="STRESS RESPONSE PROTEIN NHAX"/>
    <property type="match status" value="1"/>
</dbReference>
<sequence length="282" mass="29494">MFEHVVAAVDGSTSSFHASLVGAHIAAAAKGTIDLICVVEPVAHRLFTGGDREAARQQCKQNLASAQAAIGSVAPIAHRVELDGPVAESIVGYGEESSADILCLGSARRGLKLGSVSMKVVRQAERSVVVVPSGVSSGPRLARILVGFDGSDCSREAVKVAAYLAARSDGALRIESIVPPPWPLPPEGIELDSEDVEEVVGKENLADLCAARELAMKAGAEVSSATFDLGHAAHRLSERAEEWNIDLLVVGSRGHSPARRFFLGSVSSHLASRAPCPVLIVR</sequence>
<dbReference type="RefSeq" id="WP_050724478.1">
    <property type="nucleotide sequence ID" value="NZ_CP012332.1"/>
</dbReference>
<dbReference type="STRING" id="1391653.AKJ08_0353"/>
<dbReference type="EMBL" id="CP012332">
    <property type="protein sequence ID" value="AKU89966.1"/>
    <property type="molecule type" value="Genomic_DNA"/>
</dbReference>
<comment type="similarity">
    <text evidence="1">Belongs to the universal stress protein A family.</text>
</comment>
<evidence type="ECO:0000259" key="2">
    <source>
        <dbReference type="Pfam" id="PF00582"/>
    </source>
</evidence>
<dbReference type="InterPro" id="IPR006015">
    <property type="entry name" value="Universal_stress_UspA"/>
</dbReference>
<organism evidence="3 4">
    <name type="scientific">Vulgatibacter incomptus</name>
    <dbReference type="NCBI Taxonomy" id="1391653"/>
    <lineage>
        <taxon>Bacteria</taxon>
        <taxon>Pseudomonadati</taxon>
        <taxon>Myxococcota</taxon>
        <taxon>Myxococcia</taxon>
        <taxon>Myxococcales</taxon>
        <taxon>Cystobacterineae</taxon>
        <taxon>Vulgatibacteraceae</taxon>
        <taxon>Vulgatibacter</taxon>
    </lineage>
</organism>
<dbReference type="InterPro" id="IPR014729">
    <property type="entry name" value="Rossmann-like_a/b/a_fold"/>
</dbReference>
<dbReference type="Pfam" id="PF00582">
    <property type="entry name" value="Usp"/>
    <property type="match status" value="2"/>
</dbReference>
<evidence type="ECO:0000313" key="4">
    <source>
        <dbReference type="Proteomes" id="UP000055590"/>
    </source>
</evidence>
<dbReference type="Gene3D" id="3.40.50.620">
    <property type="entry name" value="HUPs"/>
    <property type="match status" value="2"/>
</dbReference>
<reference evidence="3 4" key="1">
    <citation type="submission" date="2015-08" db="EMBL/GenBank/DDBJ databases">
        <authorList>
            <person name="Babu N.S."/>
            <person name="Beckwith C.J."/>
            <person name="Beseler K.G."/>
            <person name="Brison A."/>
            <person name="Carone J.V."/>
            <person name="Caskin T.P."/>
            <person name="Diamond M."/>
            <person name="Durham M.E."/>
            <person name="Foxe J.M."/>
            <person name="Go M."/>
            <person name="Henderson B.A."/>
            <person name="Jones I.B."/>
            <person name="McGettigan J.A."/>
            <person name="Micheletti S.J."/>
            <person name="Nasrallah M.E."/>
            <person name="Ortiz D."/>
            <person name="Piller C.R."/>
            <person name="Privatt S.R."/>
            <person name="Schneider S.L."/>
            <person name="Sharp S."/>
            <person name="Smith T.C."/>
            <person name="Stanton J.D."/>
            <person name="Ullery H.E."/>
            <person name="Wilson R.J."/>
            <person name="Serrano M.G."/>
            <person name="Buck G."/>
            <person name="Lee V."/>
            <person name="Wang Y."/>
            <person name="Carvalho R."/>
            <person name="Voegtly L."/>
            <person name="Shi R."/>
            <person name="Duckworth R."/>
            <person name="Johnson A."/>
            <person name="Loviza R."/>
            <person name="Walstead R."/>
            <person name="Shah Z."/>
            <person name="Kiflezghi M."/>
            <person name="Wade K."/>
            <person name="Ball S.L."/>
            <person name="Bradley K.W."/>
            <person name="Asai D.J."/>
            <person name="Bowman C.A."/>
            <person name="Russell D.A."/>
            <person name="Pope W.H."/>
            <person name="Jacobs-Sera D."/>
            <person name="Hendrix R.W."/>
            <person name="Hatfull G.F."/>
        </authorList>
    </citation>
    <scope>NUCLEOTIDE SEQUENCE [LARGE SCALE GENOMIC DNA]</scope>
    <source>
        <strain evidence="3 4">DSM 27710</strain>
    </source>
</reference>
<dbReference type="PRINTS" id="PR01438">
    <property type="entry name" value="UNVRSLSTRESS"/>
</dbReference>
<proteinExistence type="inferred from homology"/>
<dbReference type="SUPFAM" id="SSF52402">
    <property type="entry name" value="Adenine nucleotide alpha hydrolases-like"/>
    <property type="match status" value="2"/>
</dbReference>
<protein>
    <submittedName>
        <fullName evidence="3">Universal stress protein UspA</fullName>
    </submittedName>
</protein>
<dbReference type="PATRIC" id="fig|1391653.3.peg.367"/>
<feature type="domain" description="UspA" evidence="2">
    <location>
        <begin position="1"/>
        <end position="132"/>
    </location>
</feature>
<name>A0A0K1P972_9BACT</name>
<dbReference type="OrthoDB" id="5497880at2"/>
<evidence type="ECO:0000313" key="3">
    <source>
        <dbReference type="EMBL" id="AKU89966.1"/>
    </source>
</evidence>
<evidence type="ECO:0000256" key="1">
    <source>
        <dbReference type="ARBA" id="ARBA00008791"/>
    </source>
</evidence>